<feature type="domain" description="EamA" evidence="7">
    <location>
        <begin position="151"/>
        <end position="281"/>
    </location>
</feature>
<protein>
    <submittedName>
        <fullName evidence="8">Putative membrane protein</fullName>
    </submittedName>
</protein>
<dbReference type="OrthoDB" id="9809509at2"/>
<dbReference type="KEGG" id="bbh:BN112_1115"/>
<comment type="subcellular location">
    <subcellularLocation>
        <location evidence="1">Membrane</location>
        <topology evidence="1">Multi-pass membrane protein</topology>
    </subcellularLocation>
</comment>
<feature type="transmembrane region" description="Helical" evidence="6">
    <location>
        <begin position="38"/>
        <end position="58"/>
    </location>
</feature>
<evidence type="ECO:0000256" key="5">
    <source>
        <dbReference type="ARBA" id="ARBA00023136"/>
    </source>
</evidence>
<dbReference type="AlphaFoldDB" id="A0A0C6P446"/>
<comment type="similarity">
    <text evidence="2">Belongs to the EamA transporter family.</text>
</comment>
<feature type="domain" description="EamA" evidence="7">
    <location>
        <begin position="16"/>
        <end position="138"/>
    </location>
</feature>
<feature type="transmembrane region" description="Helical" evidence="6">
    <location>
        <begin position="175"/>
        <end position="195"/>
    </location>
</feature>
<feature type="transmembrane region" description="Helical" evidence="6">
    <location>
        <begin position="151"/>
        <end position="168"/>
    </location>
</feature>
<keyword evidence="5 6" id="KW-0472">Membrane</keyword>
<evidence type="ECO:0000256" key="1">
    <source>
        <dbReference type="ARBA" id="ARBA00004141"/>
    </source>
</evidence>
<feature type="transmembrane region" description="Helical" evidence="6">
    <location>
        <begin position="122"/>
        <end position="139"/>
    </location>
</feature>
<dbReference type="EMBL" id="HE965806">
    <property type="protein sequence ID" value="CCJ53033.1"/>
    <property type="molecule type" value="Genomic_DNA"/>
</dbReference>
<feature type="transmembrane region" description="Helical" evidence="6">
    <location>
        <begin position="12"/>
        <end position="32"/>
    </location>
</feature>
<gene>
    <name evidence="8" type="ORF">BN112_1115</name>
</gene>
<dbReference type="InterPro" id="IPR050638">
    <property type="entry name" value="AA-Vitamin_Transporters"/>
</dbReference>
<dbReference type="RefSeq" id="WP_015040141.1">
    <property type="nucleotide sequence ID" value="NC_019382.1"/>
</dbReference>
<keyword evidence="4 6" id="KW-1133">Transmembrane helix</keyword>
<evidence type="ECO:0000313" key="9">
    <source>
        <dbReference type="Proteomes" id="UP000007564"/>
    </source>
</evidence>
<organism evidence="8 9">
    <name type="scientific">Bordetella bronchiseptica 253</name>
    <dbReference type="NCBI Taxonomy" id="568707"/>
    <lineage>
        <taxon>Bacteria</taxon>
        <taxon>Pseudomonadati</taxon>
        <taxon>Pseudomonadota</taxon>
        <taxon>Betaproteobacteria</taxon>
        <taxon>Burkholderiales</taxon>
        <taxon>Alcaligenaceae</taxon>
        <taxon>Bordetella</taxon>
    </lineage>
</organism>
<evidence type="ECO:0000256" key="4">
    <source>
        <dbReference type="ARBA" id="ARBA00022989"/>
    </source>
</evidence>
<accession>A0A0C6P446</accession>
<reference evidence="8 9" key="1">
    <citation type="journal article" date="2012" name="BMC Genomics">
        <title>Comparative genomics of the classical Bordetella subspecies: the evolution and exchange of virulence-associated diversity amongst closely related pathogens.</title>
        <authorList>
            <person name="Park J."/>
            <person name="Zhang Y."/>
            <person name="Buboltz A.M."/>
            <person name="Zhang X."/>
            <person name="Schuster S.C."/>
            <person name="Ahuja U."/>
            <person name="Liu M."/>
            <person name="Miller J.F."/>
            <person name="Sebaihia M."/>
            <person name="Bentley S.D."/>
            <person name="Parkhill J."/>
            <person name="Harvill E.T."/>
        </authorList>
    </citation>
    <scope>NUCLEOTIDE SEQUENCE [LARGE SCALE GENOMIC DNA]</scope>
    <source>
        <strain evidence="8 9">253</strain>
    </source>
</reference>
<evidence type="ECO:0000256" key="3">
    <source>
        <dbReference type="ARBA" id="ARBA00022692"/>
    </source>
</evidence>
<feature type="transmembrane region" description="Helical" evidence="6">
    <location>
        <begin position="235"/>
        <end position="257"/>
    </location>
</feature>
<dbReference type="PANTHER" id="PTHR32322">
    <property type="entry name" value="INNER MEMBRANE TRANSPORTER"/>
    <property type="match status" value="1"/>
</dbReference>
<keyword evidence="3 6" id="KW-0812">Transmembrane</keyword>
<feature type="transmembrane region" description="Helical" evidence="6">
    <location>
        <begin position="96"/>
        <end position="115"/>
    </location>
</feature>
<proteinExistence type="inferred from homology"/>
<feature type="transmembrane region" description="Helical" evidence="6">
    <location>
        <begin position="263"/>
        <end position="282"/>
    </location>
</feature>
<dbReference type="InterPro" id="IPR037185">
    <property type="entry name" value="EmrE-like"/>
</dbReference>
<dbReference type="Proteomes" id="UP000007564">
    <property type="component" value="Chromosome"/>
</dbReference>
<dbReference type="GO" id="GO:0016020">
    <property type="term" value="C:membrane"/>
    <property type="evidence" value="ECO:0007669"/>
    <property type="project" value="UniProtKB-SubCell"/>
</dbReference>
<name>A0A0C6P446_BORBO</name>
<evidence type="ECO:0000256" key="2">
    <source>
        <dbReference type="ARBA" id="ARBA00007362"/>
    </source>
</evidence>
<feature type="transmembrane region" description="Helical" evidence="6">
    <location>
        <begin position="70"/>
        <end position="90"/>
    </location>
</feature>
<dbReference type="SUPFAM" id="SSF103481">
    <property type="entry name" value="Multidrug resistance efflux transporter EmrE"/>
    <property type="match status" value="2"/>
</dbReference>
<sequence>MPFNQTVWAARGSTALFVLLWSSGAIFAKWGLDYASPFAFLVLRFALALAVLTALGLRTGRCLPAPGTRLRTAATGALLLGGYSICYLLALQHGVTPGVLATVLGVQPLLTLLWLERDLPARRLAGLTLALAGLVLVVWRNIDVARLDHAGMAYALAALACMTAGALLQKGSRQAPGAVLPLQYATSLALCLALAPGQPWQVQWSPGFVAAWLWLALVISVAATLLLYRLIQGGNLVNVTSLFYLVPPGTALLDYLLLGNRPAPASLAGMAAIVAGLGLVFGRRRAH</sequence>
<dbReference type="PANTHER" id="PTHR32322:SF2">
    <property type="entry name" value="EAMA DOMAIN-CONTAINING PROTEIN"/>
    <property type="match status" value="1"/>
</dbReference>
<dbReference type="HOGENOM" id="CLU_033863_10_4_4"/>
<evidence type="ECO:0000259" key="7">
    <source>
        <dbReference type="Pfam" id="PF00892"/>
    </source>
</evidence>
<dbReference type="Pfam" id="PF00892">
    <property type="entry name" value="EamA"/>
    <property type="match status" value="2"/>
</dbReference>
<evidence type="ECO:0000256" key="6">
    <source>
        <dbReference type="SAM" id="Phobius"/>
    </source>
</evidence>
<dbReference type="InterPro" id="IPR000620">
    <property type="entry name" value="EamA_dom"/>
</dbReference>
<feature type="transmembrane region" description="Helical" evidence="6">
    <location>
        <begin position="207"/>
        <end position="228"/>
    </location>
</feature>
<evidence type="ECO:0000313" key="8">
    <source>
        <dbReference type="EMBL" id="CCJ53033.1"/>
    </source>
</evidence>